<dbReference type="AlphaFoldDB" id="A0A2S3GRP9"/>
<reference evidence="1" key="1">
    <citation type="submission" date="2018-04" db="EMBL/GenBank/DDBJ databases">
        <title>WGS assembly of Panicum hallii.</title>
        <authorList>
            <person name="Lovell J."/>
            <person name="Jenkins J."/>
            <person name="Lowry D."/>
            <person name="Mamidi S."/>
            <person name="Sreedasyam A."/>
            <person name="Weng X."/>
            <person name="Barry K."/>
            <person name="Bonette J."/>
            <person name="Campitelli B."/>
            <person name="Daum C."/>
            <person name="Gordon S."/>
            <person name="Gould B."/>
            <person name="Lipzen A."/>
            <person name="Macqueen A."/>
            <person name="Palacio-Mejia J."/>
            <person name="Plott C."/>
            <person name="Shakirov E."/>
            <person name="Shu S."/>
            <person name="Yoshinaga Y."/>
            <person name="Zane M."/>
            <person name="Rokhsar D."/>
            <person name="Grimwood J."/>
            <person name="Schmutz J."/>
            <person name="Juenger T."/>
        </authorList>
    </citation>
    <scope>NUCLEOTIDE SEQUENCE [LARGE SCALE GENOMIC DNA]</scope>
    <source>
        <strain evidence="1">FIL2</strain>
    </source>
</reference>
<gene>
    <name evidence="1" type="ORF">PAHAL_1G331100</name>
</gene>
<organism evidence="1">
    <name type="scientific">Panicum hallii</name>
    <dbReference type="NCBI Taxonomy" id="206008"/>
    <lineage>
        <taxon>Eukaryota</taxon>
        <taxon>Viridiplantae</taxon>
        <taxon>Streptophyta</taxon>
        <taxon>Embryophyta</taxon>
        <taxon>Tracheophyta</taxon>
        <taxon>Spermatophyta</taxon>
        <taxon>Magnoliopsida</taxon>
        <taxon>Liliopsida</taxon>
        <taxon>Poales</taxon>
        <taxon>Poaceae</taxon>
        <taxon>PACMAD clade</taxon>
        <taxon>Panicoideae</taxon>
        <taxon>Panicodae</taxon>
        <taxon>Paniceae</taxon>
        <taxon>Panicinae</taxon>
        <taxon>Panicum</taxon>
        <taxon>Panicum sect. Panicum</taxon>
    </lineage>
</organism>
<proteinExistence type="predicted"/>
<dbReference type="EMBL" id="CM008046">
    <property type="protein sequence ID" value="PAN07406.2"/>
    <property type="molecule type" value="Genomic_DNA"/>
</dbReference>
<dbReference type="Gramene" id="PAN07406">
    <property type="protein sequence ID" value="PAN07406"/>
    <property type="gene ID" value="PAHAL_1G331100"/>
</dbReference>
<sequence length="37" mass="4245">MSWIRELLHQAVLQVIHDGRSISDLEASTPMLATRRL</sequence>
<accession>A0A2S3GRP9</accession>
<evidence type="ECO:0000313" key="1">
    <source>
        <dbReference type="EMBL" id="PAN07406.2"/>
    </source>
</evidence>
<dbReference type="Proteomes" id="UP000243499">
    <property type="component" value="Chromosome 1"/>
</dbReference>
<protein>
    <submittedName>
        <fullName evidence="1">Uncharacterized protein</fullName>
    </submittedName>
</protein>
<name>A0A2S3GRP9_9POAL</name>